<feature type="signal peptide" evidence="1">
    <location>
        <begin position="1"/>
        <end position="24"/>
    </location>
</feature>
<dbReference type="Proteomes" id="UP000298781">
    <property type="component" value="Chromosome"/>
</dbReference>
<evidence type="ECO:0000256" key="1">
    <source>
        <dbReference type="SAM" id="SignalP"/>
    </source>
</evidence>
<reference evidence="2 3" key="1">
    <citation type="submission" date="2019-04" db="EMBL/GenBank/DDBJ databases">
        <title>Phreatobacter aquaticus sp. nov.</title>
        <authorList>
            <person name="Choi A."/>
        </authorList>
    </citation>
    <scope>NUCLEOTIDE SEQUENCE [LARGE SCALE GENOMIC DNA]</scope>
    <source>
        <strain evidence="2 3">KCTC 52518</strain>
    </source>
</reference>
<keyword evidence="1" id="KW-0732">Signal</keyword>
<proteinExistence type="predicted"/>
<protein>
    <submittedName>
        <fullName evidence="2">Uncharacterized protein</fullName>
    </submittedName>
</protein>
<evidence type="ECO:0000313" key="3">
    <source>
        <dbReference type="Proteomes" id="UP000298781"/>
    </source>
</evidence>
<dbReference type="RefSeq" id="WP_136961923.1">
    <property type="nucleotide sequence ID" value="NZ_CP039690.1"/>
</dbReference>
<dbReference type="KEGG" id="pstg:E8M01_20960"/>
<sequence>MRALFPAPAGFALAALLIAATPLAAQDACVPGILETHTTEAMVADAEMRAQAAAALERCAGFARDQQRVTGEIEDRVLAQIATIAGRSTLASYAADEIPQSPAVLISLLEGAFDKLYPHLRALPEQENAAVMRALFFQLADQAGSRTTGSTR</sequence>
<organism evidence="2 3">
    <name type="scientific">Phreatobacter stygius</name>
    <dbReference type="NCBI Taxonomy" id="1940610"/>
    <lineage>
        <taxon>Bacteria</taxon>
        <taxon>Pseudomonadati</taxon>
        <taxon>Pseudomonadota</taxon>
        <taxon>Alphaproteobacteria</taxon>
        <taxon>Hyphomicrobiales</taxon>
        <taxon>Phreatobacteraceae</taxon>
        <taxon>Phreatobacter</taxon>
    </lineage>
</organism>
<dbReference type="EMBL" id="CP039690">
    <property type="protein sequence ID" value="QCI66480.1"/>
    <property type="molecule type" value="Genomic_DNA"/>
</dbReference>
<evidence type="ECO:0000313" key="2">
    <source>
        <dbReference type="EMBL" id="QCI66480.1"/>
    </source>
</evidence>
<dbReference type="AlphaFoldDB" id="A0A4D7B7V1"/>
<accession>A0A4D7B7V1</accession>
<feature type="chain" id="PRO_5020224694" evidence="1">
    <location>
        <begin position="25"/>
        <end position="152"/>
    </location>
</feature>
<keyword evidence="3" id="KW-1185">Reference proteome</keyword>
<name>A0A4D7B7V1_9HYPH</name>
<gene>
    <name evidence="2" type="ORF">E8M01_20960</name>
</gene>
<dbReference type="OrthoDB" id="8480702at2"/>